<evidence type="ECO:0000256" key="2">
    <source>
        <dbReference type="ARBA" id="ARBA00023242"/>
    </source>
</evidence>
<feature type="domain" description="RanBD1" evidence="4">
    <location>
        <begin position="210"/>
        <end position="294"/>
    </location>
</feature>
<dbReference type="InterPro" id="IPR000156">
    <property type="entry name" value="Ran_bind_dom"/>
</dbReference>
<evidence type="ECO:0000256" key="1">
    <source>
        <dbReference type="ARBA" id="ARBA00004123"/>
    </source>
</evidence>
<accession>A0AAV1MBG5</accession>
<feature type="region of interest" description="Disordered" evidence="3">
    <location>
        <begin position="346"/>
        <end position="456"/>
    </location>
</feature>
<feature type="compositionally biased region" description="Low complexity" evidence="3">
    <location>
        <begin position="35"/>
        <end position="51"/>
    </location>
</feature>
<dbReference type="CDD" id="cd13180">
    <property type="entry name" value="RanBD_RanBP3"/>
    <property type="match status" value="1"/>
</dbReference>
<dbReference type="SUPFAM" id="SSF50729">
    <property type="entry name" value="PH domain-like"/>
    <property type="match status" value="1"/>
</dbReference>
<name>A0AAV1MBG5_9NEOP</name>
<dbReference type="InterPro" id="IPR011993">
    <property type="entry name" value="PH-like_dom_sf"/>
</dbReference>
<dbReference type="SMART" id="SM00160">
    <property type="entry name" value="RanBD"/>
    <property type="match status" value="1"/>
</dbReference>
<dbReference type="GO" id="GO:0005634">
    <property type="term" value="C:nucleus"/>
    <property type="evidence" value="ECO:0007669"/>
    <property type="project" value="UniProtKB-SubCell"/>
</dbReference>
<evidence type="ECO:0000259" key="4">
    <source>
        <dbReference type="PROSITE" id="PS50196"/>
    </source>
</evidence>
<dbReference type="EMBL" id="CAVLGL010000159">
    <property type="protein sequence ID" value="CAK1603982.1"/>
    <property type="molecule type" value="Genomic_DNA"/>
</dbReference>
<keyword evidence="6" id="KW-1185">Reference proteome</keyword>
<comment type="caution">
    <text evidence="5">The sequence shown here is derived from an EMBL/GenBank/DDBJ whole genome shotgun (WGS) entry which is preliminary data.</text>
</comment>
<organism evidence="5 6">
    <name type="scientific">Parnassius mnemosyne</name>
    <name type="common">clouded apollo</name>
    <dbReference type="NCBI Taxonomy" id="213953"/>
    <lineage>
        <taxon>Eukaryota</taxon>
        <taxon>Metazoa</taxon>
        <taxon>Ecdysozoa</taxon>
        <taxon>Arthropoda</taxon>
        <taxon>Hexapoda</taxon>
        <taxon>Insecta</taxon>
        <taxon>Pterygota</taxon>
        <taxon>Neoptera</taxon>
        <taxon>Endopterygota</taxon>
        <taxon>Lepidoptera</taxon>
        <taxon>Glossata</taxon>
        <taxon>Ditrysia</taxon>
        <taxon>Papilionoidea</taxon>
        <taxon>Papilionidae</taxon>
        <taxon>Parnassiinae</taxon>
        <taxon>Parnassini</taxon>
        <taxon>Parnassius</taxon>
        <taxon>Driopa</taxon>
    </lineage>
</organism>
<dbReference type="GO" id="GO:0006611">
    <property type="term" value="P:protein export from nucleus"/>
    <property type="evidence" value="ECO:0007669"/>
    <property type="project" value="TreeGrafter"/>
</dbReference>
<evidence type="ECO:0000313" key="5">
    <source>
        <dbReference type="EMBL" id="CAK1603982.1"/>
    </source>
</evidence>
<sequence length="456" mass="49011">MADAKQGKATSEDLYNGSSQSRVILAKPRLGGFGSSNVASSSNKSSNPFGSVLRPPQLKASNNPLYKLGEIPDEVDTEKEKDKETISVDRLQDKKEEVEPPKFVPLGSANATSRASNSVPTPAQPTTSASSTGFIFGQNLSERVVMAESVNNGESSADHSTSNGTTELLFTNAAASVKENNQEEPGPSEKSGDGLAAAAAEYERSHARPPPPTTNCTMTGEEDEINVLQITCRLFAWEAGSWRERGRGVLRLNDAAPGSSSGGGSGSGSRLVVRVAGSLRVVLNTKLWPDMVVERAGAKSLRITAVDAQLQIKLFLIMGAPGDIVHLYRALTSRIAGSKKTVNCNQHTTAQRAAERLEAATDDAEYPDKPDDAYNDDDSSYEEEKQSFADAQADGGCKSIINRLEKDPEQKTDEDKSHVNNEINEDNEAKALKRKEPVDDGTSPKRQCPEILIHRP</sequence>
<dbReference type="PANTHER" id="PTHR23138">
    <property type="entry name" value="RAN BINDING PROTEIN"/>
    <property type="match status" value="1"/>
</dbReference>
<feature type="compositionally biased region" description="Low complexity" evidence="3">
    <location>
        <begin position="118"/>
        <end position="132"/>
    </location>
</feature>
<protein>
    <recommendedName>
        <fullName evidence="4">RanBD1 domain-containing protein</fullName>
    </recommendedName>
</protein>
<feature type="compositionally biased region" description="Basic and acidic residues" evidence="3">
    <location>
        <begin position="427"/>
        <end position="438"/>
    </location>
</feature>
<comment type="subcellular location">
    <subcellularLocation>
        <location evidence="1">Nucleus</location>
    </subcellularLocation>
</comment>
<feature type="region of interest" description="Disordered" evidence="3">
    <location>
        <begin position="1"/>
        <end position="133"/>
    </location>
</feature>
<evidence type="ECO:0000313" key="6">
    <source>
        <dbReference type="Proteomes" id="UP001314205"/>
    </source>
</evidence>
<feature type="compositionally biased region" description="Basic and acidic residues" evidence="3">
    <location>
        <begin position="403"/>
        <end position="419"/>
    </location>
</feature>
<feature type="region of interest" description="Disordered" evidence="3">
    <location>
        <begin position="177"/>
        <end position="218"/>
    </location>
</feature>
<dbReference type="AlphaFoldDB" id="A0AAV1MBG5"/>
<evidence type="ECO:0000256" key="3">
    <source>
        <dbReference type="SAM" id="MobiDB-lite"/>
    </source>
</evidence>
<dbReference type="PROSITE" id="PS50196">
    <property type="entry name" value="RANBD1"/>
    <property type="match status" value="1"/>
</dbReference>
<dbReference type="Proteomes" id="UP001314205">
    <property type="component" value="Unassembled WGS sequence"/>
</dbReference>
<reference evidence="5 6" key="1">
    <citation type="submission" date="2023-11" db="EMBL/GenBank/DDBJ databases">
        <authorList>
            <person name="Hedman E."/>
            <person name="Englund M."/>
            <person name="Stromberg M."/>
            <person name="Nyberg Akerstrom W."/>
            <person name="Nylinder S."/>
            <person name="Jareborg N."/>
            <person name="Kallberg Y."/>
            <person name="Kronander E."/>
        </authorList>
    </citation>
    <scope>NUCLEOTIDE SEQUENCE [LARGE SCALE GENOMIC DNA]</scope>
</reference>
<feature type="compositionally biased region" description="Basic and acidic residues" evidence="3">
    <location>
        <begin position="78"/>
        <end position="100"/>
    </location>
</feature>
<dbReference type="PANTHER" id="PTHR23138:SF142">
    <property type="entry name" value="RAN-BINDING PROTEIN 3B-RELATED"/>
    <property type="match status" value="1"/>
</dbReference>
<proteinExistence type="predicted"/>
<gene>
    <name evidence="5" type="ORF">PARMNEM_LOCUS22269</name>
</gene>
<dbReference type="InterPro" id="IPR045255">
    <property type="entry name" value="RanBP1-like"/>
</dbReference>
<keyword evidence="2" id="KW-0539">Nucleus</keyword>
<dbReference type="Gene3D" id="2.30.29.30">
    <property type="entry name" value="Pleckstrin-homology domain (PH domain)/Phosphotyrosine-binding domain (PTB)"/>
    <property type="match status" value="1"/>
</dbReference>